<name>A0A163JUI9_ABSGL</name>
<keyword evidence="4" id="KW-0378">Hydrolase</keyword>
<dbReference type="Proteomes" id="UP000078561">
    <property type="component" value="Unassembled WGS sequence"/>
</dbReference>
<keyword evidence="2" id="KW-0540">Nuclease</keyword>
<dbReference type="AlphaFoldDB" id="A0A163JUI9"/>
<gene>
    <name evidence="6" type="primary">ABSGL_09446.1 scaffold 11253</name>
</gene>
<keyword evidence="5" id="KW-0694">RNA-binding</keyword>
<keyword evidence="7" id="KW-1185">Reference proteome</keyword>
<evidence type="ECO:0000256" key="1">
    <source>
        <dbReference type="ARBA" id="ARBA00022694"/>
    </source>
</evidence>
<evidence type="ECO:0000313" key="7">
    <source>
        <dbReference type="Proteomes" id="UP000078561"/>
    </source>
</evidence>
<proteinExistence type="predicted"/>
<accession>A0A163JUI9</accession>
<evidence type="ECO:0000313" key="6">
    <source>
        <dbReference type="EMBL" id="SAM03604.1"/>
    </source>
</evidence>
<dbReference type="Pfam" id="PF00825">
    <property type="entry name" value="Ribonuclease_P"/>
    <property type="match status" value="1"/>
</dbReference>
<dbReference type="STRING" id="4829.A0A163JUI9"/>
<dbReference type="GO" id="GO:0004526">
    <property type="term" value="F:ribonuclease P activity"/>
    <property type="evidence" value="ECO:0007669"/>
    <property type="project" value="InterPro"/>
</dbReference>
<evidence type="ECO:0000256" key="4">
    <source>
        <dbReference type="ARBA" id="ARBA00022801"/>
    </source>
</evidence>
<keyword evidence="3" id="KW-0255">Endonuclease</keyword>
<dbReference type="GO" id="GO:0000049">
    <property type="term" value="F:tRNA binding"/>
    <property type="evidence" value="ECO:0007669"/>
    <property type="project" value="InterPro"/>
</dbReference>
<dbReference type="SUPFAM" id="SSF54211">
    <property type="entry name" value="Ribosomal protein S5 domain 2-like"/>
    <property type="match status" value="1"/>
</dbReference>
<protein>
    <submittedName>
        <fullName evidence="6">Uncharacterized protein</fullName>
    </submittedName>
</protein>
<dbReference type="EMBL" id="LT554210">
    <property type="protein sequence ID" value="SAM03604.1"/>
    <property type="molecule type" value="Genomic_DNA"/>
</dbReference>
<organism evidence="6">
    <name type="scientific">Absidia glauca</name>
    <name type="common">Pin mould</name>
    <dbReference type="NCBI Taxonomy" id="4829"/>
    <lineage>
        <taxon>Eukaryota</taxon>
        <taxon>Fungi</taxon>
        <taxon>Fungi incertae sedis</taxon>
        <taxon>Mucoromycota</taxon>
        <taxon>Mucoromycotina</taxon>
        <taxon>Mucoromycetes</taxon>
        <taxon>Mucorales</taxon>
        <taxon>Cunninghamellaceae</taxon>
        <taxon>Absidia</taxon>
    </lineage>
</organism>
<dbReference type="InParanoid" id="A0A163JUI9"/>
<reference evidence="6" key="1">
    <citation type="submission" date="2016-04" db="EMBL/GenBank/DDBJ databases">
        <authorList>
            <person name="Evans L.H."/>
            <person name="Alamgir A."/>
            <person name="Owens N."/>
            <person name="Weber N.D."/>
            <person name="Virtaneva K."/>
            <person name="Barbian K."/>
            <person name="Babar A."/>
            <person name="Rosenke K."/>
        </authorList>
    </citation>
    <scope>NUCLEOTIDE SEQUENCE [LARGE SCALE GENOMIC DNA]</scope>
    <source>
        <strain evidence="6">CBS 101.48</strain>
    </source>
</reference>
<dbReference type="InterPro" id="IPR000100">
    <property type="entry name" value="RNase_P"/>
</dbReference>
<dbReference type="OrthoDB" id="2383663at2759"/>
<keyword evidence="1" id="KW-0819">tRNA processing</keyword>
<dbReference type="GO" id="GO:0008033">
    <property type="term" value="P:tRNA processing"/>
    <property type="evidence" value="ECO:0007669"/>
    <property type="project" value="UniProtKB-KW"/>
</dbReference>
<dbReference type="InterPro" id="IPR020568">
    <property type="entry name" value="Ribosomal_Su5_D2-typ_SF"/>
</dbReference>
<evidence type="ECO:0000256" key="3">
    <source>
        <dbReference type="ARBA" id="ARBA00022759"/>
    </source>
</evidence>
<sequence>MSRKVLGISANELITIFSKPSGLQSHHNCFSVKAIPWKSSPVGLDPHKDLRVMFVAGKKKLGKLAVYRNRAQRRVKASVSDHFLDMAPKGHDYMFYLSPPAVLANWQDLQDQMQLAASKIKSLLRKETPYPKGKPSPKLPKRT</sequence>
<evidence type="ECO:0000256" key="2">
    <source>
        <dbReference type="ARBA" id="ARBA00022722"/>
    </source>
</evidence>
<evidence type="ECO:0000256" key="5">
    <source>
        <dbReference type="ARBA" id="ARBA00022884"/>
    </source>
</evidence>
<dbReference type="InterPro" id="IPR014721">
    <property type="entry name" value="Ribsml_uS5_D2-typ_fold_subgr"/>
</dbReference>
<dbReference type="Gene3D" id="3.30.230.10">
    <property type="match status" value="1"/>
</dbReference>